<proteinExistence type="predicted"/>
<evidence type="ECO:0000313" key="2">
    <source>
        <dbReference type="Proteomes" id="UP001211894"/>
    </source>
</evidence>
<reference evidence="1 2" key="1">
    <citation type="submission" date="2023-01" db="EMBL/GenBank/DDBJ databases">
        <title>Bacillus changyiensis sp. nov., isolated from a coastal deposit.</title>
        <authorList>
            <person name="Xiao G."/>
            <person name="Lai Q."/>
            <person name="Hu Z."/>
            <person name="Shao Z."/>
        </authorList>
    </citation>
    <scope>NUCLEOTIDE SEQUENCE [LARGE SCALE GENOMIC DNA]</scope>
    <source>
        <strain evidence="1 2">CLL-7-23</strain>
    </source>
</reference>
<evidence type="ECO:0000313" key="1">
    <source>
        <dbReference type="EMBL" id="MDA7028114.1"/>
    </source>
</evidence>
<accession>A0ABT4X749</accession>
<gene>
    <name evidence="1" type="ORF">PJ311_16185</name>
</gene>
<comment type="caution">
    <text evidence="1">The sequence shown here is derived from an EMBL/GenBank/DDBJ whole genome shotgun (WGS) entry which is preliminary data.</text>
</comment>
<dbReference type="RefSeq" id="WP_271341926.1">
    <property type="nucleotide sequence ID" value="NZ_JAQKAB010000012.1"/>
</dbReference>
<protein>
    <submittedName>
        <fullName evidence="1">Uncharacterized protein</fullName>
    </submittedName>
</protein>
<dbReference type="Proteomes" id="UP001211894">
    <property type="component" value="Unassembled WGS sequence"/>
</dbReference>
<dbReference type="EMBL" id="JAQKAB010000012">
    <property type="protein sequence ID" value="MDA7028114.1"/>
    <property type="molecule type" value="Genomic_DNA"/>
</dbReference>
<name>A0ABT4X749_9BACI</name>
<keyword evidence="2" id="KW-1185">Reference proteome</keyword>
<sequence length="65" mass="7382">MNKALQLLEESFIDSKTNEEVIGVTIVIDGDVKKIFDKIIEKKTHYSGYIDLIIDALIKGESRNE</sequence>
<organism evidence="1 2">
    <name type="scientific">Bacillus changyiensis</name>
    <dbReference type="NCBI Taxonomy" id="3004103"/>
    <lineage>
        <taxon>Bacteria</taxon>
        <taxon>Bacillati</taxon>
        <taxon>Bacillota</taxon>
        <taxon>Bacilli</taxon>
        <taxon>Bacillales</taxon>
        <taxon>Bacillaceae</taxon>
        <taxon>Bacillus</taxon>
    </lineage>
</organism>